<dbReference type="SUPFAM" id="SSF53649">
    <property type="entry name" value="Alkaline phosphatase-like"/>
    <property type="match status" value="1"/>
</dbReference>
<dbReference type="Pfam" id="PF08665">
    <property type="entry name" value="PglZ"/>
    <property type="match status" value="1"/>
</dbReference>
<dbReference type="AlphaFoldDB" id="A0A1V8M3Z4"/>
<dbReference type="InterPro" id="IPR014060">
    <property type="entry name" value="PglZ"/>
</dbReference>
<organism evidence="1 2">
    <name type="scientific">Methyloprofundus sedimenti</name>
    <dbReference type="NCBI Taxonomy" id="1420851"/>
    <lineage>
        <taxon>Bacteria</taxon>
        <taxon>Pseudomonadati</taxon>
        <taxon>Pseudomonadota</taxon>
        <taxon>Gammaproteobacteria</taxon>
        <taxon>Methylococcales</taxon>
        <taxon>Methylococcaceae</taxon>
        <taxon>Methyloprofundus</taxon>
    </lineage>
</organism>
<keyword evidence="2" id="KW-1185">Reference proteome</keyword>
<dbReference type="STRING" id="1420851.AU255_13985"/>
<proteinExistence type="predicted"/>
<evidence type="ECO:0000313" key="1">
    <source>
        <dbReference type="EMBL" id="OQK16206.1"/>
    </source>
</evidence>
<dbReference type="RefSeq" id="WP_080523583.1">
    <property type="nucleotide sequence ID" value="NZ_LPUF01000002.1"/>
</dbReference>
<dbReference type="NCBIfam" id="TIGR02687">
    <property type="entry name" value="BREX-1 system phosphatase PglZ type A"/>
    <property type="match status" value="1"/>
</dbReference>
<dbReference type="InterPro" id="IPR017850">
    <property type="entry name" value="Alkaline_phosphatase_core_sf"/>
</dbReference>
<dbReference type="OrthoDB" id="9769734at2"/>
<comment type="caution">
    <text evidence="1">The sequence shown here is derived from an EMBL/GenBank/DDBJ whole genome shotgun (WGS) entry which is preliminary data.</text>
</comment>
<protein>
    <submittedName>
        <fullName evidence="1">Alkaline phosphatase</fullName>
    </submittedName>
</protein>
<sequence length="864" mass="98760">MQIEQLQQGIRAKFEQSRLVFWYDPEESFKEAVSMLIIEGVTVLDMSEQSLFETKKRLELDEPLTPFLLYFPYAEPEADRDWLLDIRLYSEQFFADVSSILLNELGIPKMALRGHIRQRQSFFANKQRMAALKRFVTENEDEASLDRKMIAVLSKAESASLTDILFQLVKDHAEALPSGNDAVGLMDQLDKFELTESLWNELAAQFGYASSKPSLADFILKLFCTELWSQIEATDRDWLLNNVVKTGAGKATALAFMTGWRDSRSFAKAHDVIARQISGQLEVQSRCRDYHPNQLVECETFEVIEQAIIRGLVNDLLDVSRRLDRVQFERILSRRLVSHWCLSRKEYAAIYEALRQAERLLYLRQQYVDGFYYDSAKAMYSAYVSELYLFDQAYRLFNENVASVLNKGADILRQLDEEIENLYTHWYLYEIGLAWDRLLENEHCLEEWKIGGVPQQYQFYDRQVAIHLKSKQFKRVFVIISDALRYEVAHELVFSINREKRFKAELNTQFGVLPSYTQLGMAALLPHKTLSYATDQGAVVFADGLSTQGLDNRNAILTKVKGMAVSAKVLSAWSNEEGREKIRDAEVVYIYHDTIDAIGDKLPTEEKTFEACRDAINELKDLVGRVINRLNGNRVLVTADHGFLFQQTALSEADKTVLDFKPGGTIEARKRYIIGDHLRADSACWKGRIADTANGCGDTEFLIPKGAQRFHFIGGSRFVHGGAMLQEICVPVISIAALRGEKMVQNEKQPVGIVVKSQPIKMANNIDKISFIQTDAVDEQHIARQVDIFIIDSDGKEVSSRETLNFDSQSTSMNERTRDARLKLIGSQFDRHAAYTLVLENTITQTRYSQYAVTIDLAFTDDFF</sequence>
<reference evidence="1 2" key="1">
    <citation type="submission" date="2015-12" db="EMBL/GenBank/DDBJ databases">
        <authorList>
            <person name="Shamseldin A."/>
            <person name="Moawad H."/>
            <person name="Abd El-Rahim W.M."/>
            <person name="Sadowsky M.J."/>
        </authorList>
    </citation>
    <scope>NUCLEOTIDE SEQUENCE [LARGE SCALE GENOMIC DNA]</scope>
    <source>
        <strain evidence="1 2">WF1</strain>
    </source>
</reference>
<gene>
    <name evidence="1" type="ORF">AU255_13985</name>
</gene>
<dbReference type="EMBL" id="LPUF01000002">
    <property type="protein sequence ID" value="OQK16206.1"/>
    <property type="molecule type" value="Genomic_DNA"/>
</dbReference>
<evidence type="ECO:0000313" key="2">
    <source>
        <dbReference type="Proteomes" id="UP000191980"/>
    </source>
</evidence>
<dbReference type="Proteomes" id="UP000191980">
    <property type="component" value="Unassembled WGS sequence"/>
</dbReference>
<name>A0A1V8M3Z4_9GAMM</name>
<accession>A0A1V8M3Z4</accession>